<dbReference type="EMBL" id="VIGC01000038">
    <property type="protein sequence ID" value="TQE93546.1"/>
    <property type="molecule type" value="Genomic_DNA"/>
</dbReference>
<feature type="compositionally biased region" description="Polar residues" evidence="1">
    <location>
        <begin position="31"/>
        <end position="45"/>
    </location>
</feature>
<dbReference type="Pfam" id="PF14347">
    <property type="entry name" value="DUF4399"/>
    <property type="match status" value="1"/>
</dbReference>
<gene>
    <name evidence="3" type="ORF">FKZ61_20960</name>
</gene>
<evidence type="ECO:0000313" key="3">
    <source>
        <dbReference type="EMBL" id="TQE93546.1"/>
    </source>
</evidence>
<evidence type="ECO:0000313" key="4">
    <source>
        <dbReference type="Proteomes" id="UP000317371"/>
    </source>
</evidence>
<dbReference type="OrthoDB" id="531568at2"/>
<proteinExistence type="predicted"/>
<dbReference type="AlphaFoldDB" id="A0A540V9V2"/>
<comment type="caution">
    <text evidence="3">The sequence shown here is derived from an EMBL/GenBank/DDBJ whole genome shotgun (WGS) entry which is preliminary data.</text>
</comment>
<dbReference type="InterPro" id="IPR025512">
    <property type="entry name" value="DUF4399"/>
</dbReference>
<accession>A0A540V9V2</accession>
<feature type="compositionally biased region" description="Low complexity" evidence="1">
    <location>
        <begin position="54"/>
        <end position="70"/>
    </location>
</feature>
<sequence>MALLLGGCGLGVRKPLATPTAIPTLAFPESNALNPNSEATPTTLPAQDAGHGNTAASESTEASTPEATATPEAATGRVFFVEPADHAVVPRTFTVVMGVEGLEVQPAGEVVPGAGHMHILIDTDFIPAGEVIPSDEHHLHFGDGSLEAELTLEPGEHVLRLQFADGAHRALEGEQYRDEITVTVE</sequence>
<protein>
    <submittedName>
        <fullName evidence="3">DUF4399 domain-containing protein</fullName>
    </submittedName>
</protein>
<keyword evidence="4" id="KW-1185">Reference proteome</keyword>
<evidence type="ECO:0000259" key="2">
    <source>
        <dbReference type="Pfam" id="PF14347"/>
    </source>
</evidence>
<dbReference type="Proteomes" id="UP000317371">
    <property type="component" value="Unassembled WGS sequence"/>
</dbReference>
<organism evidence="3 4">
    <name type="scientific">Litorilinea aerophila</name>
    <dbReference type="NCBI Taxonomy" id="1204385"/>
    <lineage>
        <taxon>Bacteria</taxon>
        <taxon>Bacillati</taxon>
        <taxon>Chloroflexota</taxon>
        <taxon>Caldilineae</taxon>
        <taxon>Caldilineales</taxon>
        <taxon>Caldilineaceae</taxon>
        <taxon>Litorilinea</taxon>
    </lineage>
</organism>
<reference evidence="3 4" key="1">
    <citation type="submission" date="2019-06" db="EMBL/GenBank/DDBJ databases">
        <title>Genome sequence of Litorilinea aerophila BAA-2444.</title>
        <authorList>
            <person name="Maclea K.S."/>
            <person name="Maurais E.G."/>
            <person name="Iannazzi L.C."/>
        </authorList>
    </citation>
    <scope>NUCLEOTIDE SEQUENCE [LARGE SCALE GENOMIC DNA]</scope>
    <source>
        <strain evidence="3 4">ATCC BAA-2444</strain>
    </source>
</reference>
<evidence type="ECO:0000256" key="1">
    <source>
        <dbReference type="SAM" id="MobiDB-lite"/>
    </source>
</evidence>
<feature type="region of interest" description="Disordered" evidence="1">
    <location>
        <begin position="27"/>
        <end position="70"/>
    </location>
</feature>
<dbReference type="InParanoid" id="A0A540V9V2"/>
<feature type="domain" description="DUF4399" evidence="2">
    <location>
        <begin position="95"/>
        <end position="185"/>
    </location>
</feature>
<name>A0A540V9V2_9CHLR</name>